<name>A0A559M275_9HELO</name>
<evidence type="ECO:0000313" key="2">
    <source>
        <dbReference type="EMBL" id="TVY87054.1"/>
    </source>
</evidence>
<comment type="caution">
    <text evidence="2">The sequence shown here is derived from an EMBL/GenBank/DDBJ whole genome shotgun (WGS) entry which is preliminary data.</text>
</comment>
<proteinExistence type="predicted"/>
<organism evidence="2 3">
    <name type="scientific">Lachnellula willkommii</name>
    <dbReference type="NCBI Taxonomy" id="215461"/>
    <lineage>
        <taxon>Eukaryota</taxon>
        <taxon>Fungi</taxon>
        <taxon>Dikarya</taxon>
        <taxon>Ascomycota</taxon>
        <taxon>Pezizomycotina</taxon>
        <taxon>Leotiomycetes</taxon>
        <taxon>Helotiales</taxon>
        <taxon>Lachnaceae</taxon>
        <taxon>Lachnellula</taxon>
    </lineage>
</organism>
<feature type="compositionally biased region" description="Polar residues" evidence="1">
    <location>
        <begin position="22"/>
        <end position="31"/>
    </location>
</feature>
<reference evidence="2 3" key="1">
    <citation type="submission" date="2018-05" db="EMBL/GenBank/DDBJ databases">
        <title>Genome sequencing and assembly of the regulated plant pathogen Lachnellula willkommii and related sister species for the development of diagnostic species identification markers.</title>
        <authorList>
            <person name="Giroux E."/>
            <person name="Bilodeau G."/>
        </authorList>
    </citation>
    <scope>NUCLEOTIDE SEQUENCE [LARGE SCALE GENOMIC DNA]</scope>
    <source>
        <strain evidence="2 3">CBS 172.35</strain>
    </source>
</reference>
<evidence type="ECO:0000313" key="3">
    <source>
        <dbReference type="Proteomes" id="UP000315522"/>
    </source>
</evidence>
<accession>A0A559M275</accession>
<sequence length="139" mass="16022">MGPRQSRKSQPAIESESDEDSQPVSTEQNTAEMLETAQGMVDDGKKRREKKRRAIERSYDDRVKEVEAKIDTLFAVRNSRVSKNQKELWTRLDKLNTKRENLEQLILASMLSIEKHTINIAVQMEAVFAGRMEDIEGEK</sequence>
<feature type="region of interest" description="Disordered" evidence="1">
    <location>
        <begin position="1"/>
        <end position="53"/>
    </location>
</feature>
<dbReference type="AlphaFoldDB" id="A0A559M275"/>
<gene>
    <name evidence="2" type="ORF">LAWI1_G004972</name>
</gene>
<dbReference type="Proteomes" id="UP000315522">
    <property type="component" value="Unassembled WGS sequence"/>
</dbReference>
<evidence type="ECO:0000256" key="1">
    <source>
        <dbReference type="SAM" id="MobiDB-lite"/>
    </source>
</evidence>
<keyword evidence="3" id="KW-1185">Reference proteome</keyword>
<protein>
    <submittedName>
        <fullName evidence="2">Uncharacterized protein</fullName>
    </submittedName>
</protein>
<dbReference type="EMBL" id="QGML01002800">
    <property type="protein sequence ID" value="TVY87054.1"/>
    <property type="molecule type" value="Genomic_DNA"/>
</dbReference>